<comment type="subcellular location">
    <subcellularLocation>
        <location evidence="1">Nucleus</location>
    </subcellularLocation>
</comment>
<proteinExistence type="predicted"/>
<feature type="domain" description="POU-specific" evidence="6">
    <location>
        <begin position="183"/>
        <end position="257"/>
    </location>
</feature>
<evidence type="ECO:0000313" key="7">
    <source>
        <dbReference type="EMBL" id="GMT08428.1"/>
    </source>
</evidence>
<feature type="region of interest" description="Disordered" evidence="5">
    <location>
        <begin position="742"/>
        <end position="765"/>
    </location>
</feature>
<comment type="caution">
    <text evidence="7">The sequence shown here is derived from an EMBL/GenBank/DDBJ whole genome shotgun (WGS) entry which is preliminary data.</text>
</comment>
<dbReference type="InterPro" id="IPR050255">
    <property type="entry name" value="POU_domain_TF"/>
</dbReference>
<feature type="domain" description="POU-specific" evidence="6">
    <location>
        <begin position="361"/>
        <end position="435"/>
    </location>
</feature>
<accession>A0AAV5UQ99</accession>
<feature type="compositionally biased region" description="Polar residues" evidence="5">
    <location>
        <begin position="745"/>
        <end position="757"/>
    </location>
</feature>
<dbReference type="AlphaFoldDB" id="A0AAV5UQ99"/>
<feature type="non-terminal residue" evidence="7">
    <location>
        <position position="848"/>
    </location>
</feature>
<keyword evidence="8" id="KW-1185">Reference proteome</keyword>
<dbReference type="InterPro" id="IPR000327">
    <property type="entry name" value="POU_dom"/>
</dbReference>
<feature type="domain" description="POU-specific" evidence="6">
    <location>
        <begin position="585"/>
        <end position="659"/>
    </location>
</feature>
<evidence type="ECO:0000256" key="1">
    <source>
        <dbReference type="ARBA" id="ARBA00004123"/>
    </source>
</evidence>
<dbReference type="SUPFAM" id="SSF47413">
    <property type="entry name" value="lambda repressor-like DNA-binding domains"/>
    <property type="match status" value="4"/>
</dbReference>
<dbReference type="PROSITE" id="PS51179">
    <property type="entry name" value="POU_3"/>
    <property type="match status" value="3"/>
</dbReference>
<dbReference type="Gene3D" id="1.10.260.40">
    <property type="entry name" value="lambda repressor-like DNA-binding domains"/>
    <property type="match status" value="4"/>
</dbReference>
<dbReference type="GO" id="GO:0005634">
    <property type="term" value="C:nucleus"/>
    <property type="evidence" value="ECO:0007669"/>
    <property type="project" value="UniProtKB-SubCell"/>
</dbReference>
<dbReference type="InterPro" id="IPR010982">
    <property type="entry name" value="Lambda_DNA-bd_dom_sf"/>
</dbReference>
<dbReference type="Pfam" id="PF00157">
    <property type="entry name" value="Pou"/>
    <property type="match status" value="4"/>
</dbReference>
<organism evidence="7 8">
    <name type="scientific">Pristionchus entomophagus</name>
    <dbReference type="NCBI Taxonomy" id="358040"/>
    <lineage>
        <taxon>Eukaryota</taxon>
        <taxon>Metazoa</taxon>
        <taxon>Ecdysozoa</taxon>
        <taxon>Nematoda</taxon>
        <taxon>Chromadorea</taxon>
        <taxon>Rhabditida</taxon>
        <taxon>Rhabditina</taxon>
        <taxon>Diplogasteromorpha</taxon>
        <taxon>Diplogasteroidea</taxon>
        <taxon>Neodiplogasteridae</taxon>
        <taxon>Pristionchus</taxon>
    </lineage>
</organism>
<dbReference type="SMART" id="SM00352">
    <property type="entry name" value="POU"/>
    <property type="match status" value="3"/>
</dbReference>
<name>A0AAV5UQ99_9BILA</name>
<dbReference type="PANTHER" id="PTHR11636">
    <property type="entry name" value="POU DOMAIN"/>
    <property type="match status" value="1"/>
</dbReference>
<dbReference type="GO" id="GO:0000978">
    <property type="term" value="F:RNA polymerase II cis-regulatory region sequence-specific DNA binding"/>
    <property type="evidence" value="ECO:0007669"/>
    <property type="project" value="TreeGrafter"/>
</dbReference>
<dbReference type="PANTHER" id="PTHR11636:SF137">
    <property type="entry name" value="HOMEOBOX PROTEIN CEH-18"/>
    <property type="match status" value="1"/>
</dbReference>
<dbReference type="GO" id="GO:0000981">
    <property type="term" value="F:DNA-binding transcription factor activity, RNA polymerase II-specific"/>
    <property type="evidence" value="ECO:0007669"/>
    <property type="project" value="TreeGrafter"/>
</dbReference>
<feature type="non-terminal residue" evidence="7">
    <location>
        <position position="1"/>
    </location>
</feature>
<keyword evidence="2" id="KW-0238">DNA-binding</keyword>
<evidence type="ECO:0000256" key="4">
    <source>
        <dbReference type="ARBA" id="ARBA00023242"/>
    </source>
</evidence>
<dbReference type="InterPro" id="IPR013847">
    <property type="entry name" value="POU"/>
</dbReference>
<sequence length="848" mass="94575">LERLEEWKGKTCEYEIQTDDAFAPLISKTFDVLSAMNKTPKQPVQIDRSLDVLDIELSNFLTKEDVKKPLLRSLMFGIIETFHMTFRNGIISRPSSPSHPNDETLDASQSIPSYNQTPLLDFMAGRTIKEEAQNDDVTSQLSDCSALTALTKCSNWTLTLSDDGDVEEPSDRPVETATEIVSNSLPEEAEAKEFAQSFKQKRIALGFTQADIGNALRKHHGPSFSQGAIQRFESLNLTVSNLCKFAPFIKKWLEETELAIANGASAADLGATRPSKSSASDFMGGRNIKLENILNDDVISQPDEPTLTANAFNESSLTDPMADEPTDGTTFASDFMGGKTVKEEKMLIDDAMETSSAIVSMSNEEEKELKSYAKSFKNKRVKLGFSQADIGNALRKRYGISFCQSVVQRFEARTYTTKYMLKFGPRIKKWMEEVESAIANGANRDDFVEKTPPVEQISALDSMSDRPIKQEKILNDDVISRPDDSLVSLNFTNKRILRSMSALDPTRGRTIKQEKISRLKESTQSRVATANEATADDLVEEYPPIEQISRPDDSTPAEGNACNEDSMITEESTNGTDATHTAVEISKEKEMKLRKFAAWFRIQREKLGFTQIDVAKAIKKTFGADFETCSTTIHRFENFNIAIMHKFRPVIKKWLDHVATAIANGASPADFGATATRPIRQTVSMGRKTIKQENMLNDVISRPDDSTVSLNFTNKRMLRSKSLLFPVRCRIIKREKSVISRPDDSTQLGVNAGSNSPFDDDDAPVNRTEVSHATFVISYEEEVELQQFAELFKQKRKEFGFTQADVANALTEKCGLHVGGIDHPSIRSMESIRHVQIPSTHQGMAGRG</sequence>
<dbReference type="EMBL" id="BTSX01000084">
    <property type="protein sequence ID" value="GMT08428.1"/>
    <property type="molecule type" value="Genomic_DNA"/>
</dbReference>
<dbReference type="Proteomes" id="UP001432027">
    <property type="component" value="Unassembled WGS sequence"/>
</dbReference>
<gene>
    <name evidence="7" type="ORF">PENTCL1PPCAC_30602</name>
</gene>
<evidence type="ECO:0000256" key="2">
    <source>
        <dbReference type="ARBA" id="ARBA00023125"/>
    </source>
</evidence>
<dbReference type="PRINTS" id="PR00028">
    <property type="entry name" value="POUDOMAIN"/>
</dbReference>
<evidence type="ECO:0000256" key="5">
    <source>
        <dbReference type="SAM" id="MobiDB-lite"/>
    </source>
</evidence>
<reference evidence="7" key="1">
    <citation type="submission" date="2023-10" db="EMBL/GenBank/DDBJ databases">
        <title>Genome assembly of Pristionchus species.</title>
        <authorList>
            <person name="Yoshida K."/>
            <person name="Sommer R.J."/>
        </authorList>
    </citation>
    <scope>NUCLEOTIDE SEQUENCE</scope>
    <source>
        <strain evidence="7">RS0144</strain>
    </source>
</reference>
<protein>
    <recommendedName>
        <fullName evidence="6">POU-specific domain-containing protein</fullName>
    </recommendedName>
</protein>
<keyword evidence="4" id="KW-0539">Nucleus</keyword>
<keyword evidence="3" id="KW-0371">Homeobox</keyword>
<evidence type="ECO:0000259" key="6">
    <source>
        <dbReference type="PROSITE" id="PS51179"/>
    </source>
</evidence>
<evidence type="ECO:0000313" key="8">
    <source>
        <dbReference type="Proteomes" id="UP001432027"/>
    </source>
</evidence>
<evidence type="ECO:0000256" key="3">
    <source>
        <dbReference type="ARBA" id="ARBA00023155"/>
    </source>
</evidence>